<evidence type="ECO:0000256" key="6">
    <source>
        <dbReference type="SAM" id="MobiDB-lite"/>
    </source>
</evidence>
<dbReference type="Pfam" id="PF01783">
    <property type="entry name" value="Ribosomal_L32p"/>
    <property type="match status" value="1"/>
</dbReference>
<sequence>MAVPKRKTSKSKRDKRRTHQKLTAPNVTECPECGEAKLPHHACLECGTYKGRNVLATEED</sequence>
<evidence type="ECO:0000256" key="5">
    <source>
        <dbReference type="HAMAP-Rule" id="MF_00340"/>
    </source>
</evidence>
<evidence type="ECO:0000313" key="7">
    <source>
        <dbReference type="EMBL" id="GBC61476.1"/>
    </source>
</evidence>
<evidence type="ECO:0000256" key="4">
    <source>
        <dbReference type="ARBA" id="ARBA00035178"/>
    </source>
</evidence>
<dbReference type="NCBIfam" id="TIGR01031">
    <property type="entry name" value="rpmF_bact"/>
    <property type="match status" value="1"/>
</dbReference>
<dbReference type="Gene3D" id="1.20.5.640">
    <property type="entry name" value="Single helix bin"/>
    <property type="match status" value="1"/>
</dbReference>
<keyword evidence="3 5" id="KW-0687">Ribonucleoprotein</keyword>
<keyword evidence="2 5" id="KW-0689">Ribosomal protein</keyword>
<dbReference type="EMBL" id="BEXT01000001">
    <property type="protein sequence ID" value="GBC61476.1"/>
    <property type="molecule type" value="Genomic_DNA"/>
</dbReference>
<dbReference type="PANTHER" id="PTHR35534:SF1">
    <property type="entry name" value="LARGE RIBOSOMAL SUBUNIT PROTEIN BL32"/>
    <property type="match status" value="1"/>
</dbReference>
<evidence type="ECO:0000256" key="3">
    <source>
        <dbReference type="ARBA" id="ARBA00023274"/>
    </source>
</evidence>
<evidence type="ECO:0000313" key="8">
    <source>
        <dbReference type="Proteomes" id="UP000288096"/>
    </source>
</evidence>
<comment type="caution">
    <text evidence="7">The sequence shown here is derived from an EMBL/GenBank/DDBJ whole genome shotgun (WGS) entry which is preliminary data.</text>
</comment>
<organism evidence="7 8">
    <name type="scientific">Desulfonema ishimotonii</name>
    <dbReference type="NCBI Taxonomy" id="45657"/>
    <lineage>
        <taxon>Bacteria</taxon>
        <taxon>Pseudomonadati</taxon>
        <taxon>Thermodesulfobacteriota</taxon>
        <taxon>Desulfobacteria</taxon>
        <taxon>Desulfobacterales</taxon>
        <taxon>Desulfococcaceae</taxon>
        <taxon>Desulfonema</taxon>
    </lineage>
</organism>
<dbReference type="HAMAP" id="MF_00340">
    <property type="entry name" value="Ribosomal_bL32"/>
    <property type="match status" value="1"/>
</dbReference>
<evidence type="ECO:0000256" key="2">
    <source>
        <dbReference type="ARBA" id="ARBA00022980"/>
    </source>
</evidence>
<reference evidence="8" key="1">
    <citation type="submission" date="2017-11" db="EMBL/GenBank/DDBJ databases">
        <authorList>
            <person name="Watanabe M."/>
            <person name="Kojima H."/>
        </authorList>
    </citation>
    <scope>NUCLEOTIDE SEQUENCE [LARGE SCALE GENOMIC DNA]</scope>
    <source>
        <strain evidence="8">Tokyo 01</strain>
    </source>
</reference>
<name>A0A401FWZ0_9BACT</name>
<proteinExistence type="inferred from homology"/>
<dbReference type="Proteomes" id="UP000288096">
    <property type="component" value="Unassembled WGS sequence"/>
</dbReference>
<comment type="similarity">
    <text evidence="1 5">Belongs to the bacterial ribosomal protein bL32 family.</text>
</comment>
<accession>A0A401FWZ0</accession>
<feature type="compositionally biased region" description="Basic residues" evidence="6">
    <location>
        <begin position="1"/>
        <end position="20"/>
    </location>
</feature>
<dbReference type="SUPFAM" id="SSF57829">
    <property type="entry name" value="Zn-binding ribosomal proteins"/>
    <property type="match status" value="1"/>
</dbReference>
<dbReference type="RefSeq" id="WP_124328762.1">
    <property type="nucleotide sequence ID" value="NZ_BEXT01000001.1"/>
</dbReference>
<reference evidence="8" key="2">
    <citation type="submission" date="2019-01" db="EMBL/GenBank/DDBJ databases">
        <title>Genome sequence of Desulfonema ishimotonii strain Tokyo 01.</title>
        <authorList>
            <person name="Fukui M."/>
        </authorList>
    </citation>
    <scope>NUCLEOTIDE SEQUENCE [LARGE SCALE GENOMIC DNA]</scope>
    <source>
        <strain evidence="8">Tokyo 01</strain>
    </source>
</reference>
<dbReference type="OrthoDB" id="9801927at2"/>
<keyword evidence="8" id="KW-1185">Reference proteome</keyword>
<gene>
    <name evidence="5" type="primary">rpmF</name>
    <name evidence="7" type="ORF">DENIS_2436</name>
</gene>
<dbReference type="PANTHER" id="PTHR35534">
    <property type="entry name" value="50S RIBOSOMAL PROTEIN L32"/>
    <property type="match status" value="1"/>
</dbReference>
<dbReference type="InterPro" id="IPR002677">
    <property type="entry name" value="Ribosomal_bL32"/>
</dbReference>
<dbReference type="InterPro" id="IPR011332">
    <property type="entry name" value="Ribosomal_zn-bd"/>
</dbReference>
<dbReference type="GO" id="GO:0003735">
    <property type="term" value="F:structural constituent of ribosome"/>
    <property type="evidence" value="ECO:0007669"/>
    <property type="project" value="InterPro"/>
</dbReference>
<dbReference type="GO" id="GO:0006412">
    <property type="term" value="P:translation"/>
    <property type="evidence" value="ECO:0007669"/>
    <property type="project" value="UniProtKB-UniRule"/>
</dbReference>
<protein>
    <recommendedName>
        <fullName evidence="4 5">Large ribosomal subunit protein bL32</fullName>
    </recommendedName>
</protein>
<feature type="region of interest" description="Disordered" evidence="6">
    <location>
        <begin position="1"/>
        <end position="25"/>
    </location>
</feature>
<evidence type="ECO:0000256" key="1">
    <source>
        <dbReference type="ARBA" id="ARBA00008560"/>
    </source>
</evidence>
<dbReference type="GO" id="GO:0015934">
    <property type="term" value="C:large ribosomal subunit"/>
    <property type="evidence" value="ECO:0007669"/>
    <property type="project" value="InterPro"/>
</dbReference>
<dbReference type="AlphaFoldDB" id="A0A401FWZ0"/>
<dbReference type="InterPro" id="IPR044957">
    <property type="entry name" value="Ribosomal_bL32_bact"/>
</dbReference>